<evidence type="ECO:0008006" key="3">
    <source>
        <dbReference type="Google" id="ProtNLM"/>
    </source>
</evidence>
<dbReference type="EMBL" id="CP002198">
    <property type="protein sequence ID" value="ADN14295.1"/>
    <property type="molecule type" value="Genomic_DNA"/>
</dbReference>
<sequence length="59" mass="6717">MISSQNWYIVKTPSGYCQIINLENEETPEAEQYWGPFVSQSEAIARRVGLIRAGKCQPQ</sequence>
<gene>
    <name evidence="1" type="ordered locus">Cyan7822_2317</name>
</gene>
<proteinExistence type="predicted"/>
<dbReference type="Proteomes" id="UP000008206">
    <property type="component" value="Chromosome"/>
</dbReference>
<protein>
    <recommendedName>
        <fullName evidence="3">DDE transposase family protein</fullName>
    </recommendedName>
</protein>
<organism evidence="1 2">
    <name type="scientific">Gloeothece verrucosa (strain PCC 7822)</name>
    <name type="common">Cyanothece sp. (strain PCC 7822)</name>
    <dbReference type="NCBI Taxonomy" id="497965"/>
    <lineage>
        <taxon>Bacteria</taxon>
        <taxon>Bacillati</taxon>
        <taxon>Cyanobacteriota</taxon>
        <taxon>Cyanophyceae</taxon>
        <taxon>Oscillatoriophycideae</taxon>
        <taxon>Chroococcales</taxon>
        <taxon>Aphanothecaceae</taxon>
        <taxon>Gloeothece</taxon>
        <taxon>Gloeothece verrucosa</taxon>
    </lineage>
</organism>
<evidence type="ECO:0000313" key="1">
    <source>
        <dbReference type="EMBL" id="ADN14295.1"/>
    </source>
</evidence>
<name>E0UF43_GLOV7</name>
<reference evidence="2" key="1">
    <citation type="journal article" date="2011" name="MBio">
        <title>Novel metabolic attributes of the genus Cyanothece, comprising a group of unicellular nitrogen-fixing Cyanobacteria.</title>
        <authorList>
            <person name="Bandyopadhyay A."/>
            <person name="Elvitigala T."/>
            <person name="Welsh E."/>
            <person name="Stockel J."/>
            <person name="Liberton M."/>
            <person name="Min H."/>
            <person name="Sherman L.A."/>
            <person name="Pakrasi H.B."/>
        </authorList>
    </citation>
    <scope>NUCLEOTIDE SEQUENCE [LARGE SCALE GENOMIC DNA]</scope>
    <source>
        <strain evidence="2">PCC 7822</strain>
    </source>
</reference>
<dbReference type="KEGG" id="cyj:Cyan7822_2317"/>
<evidence type="ECO:0000313" key="2">
    <source>
        <dbReference type="Proteomes" id="UP000008206"/>
    </source>
</evidence>
<dbReference type="eggNOG" id="ENOG5032ZMI">
    <property type="taxonomic scope" value="Bacteria"/>
</dbReference>
<dbReference type="HOGENOM" id="CLU_188954_0_0_3"/>
<keyword evidence="2" id="KW-1185">Reference proteome</keyword>
<accession>E0UF43</accession>
<dbReference type="AlphaFoldDB" id="E0UF43"/>
<dbReference type="STRING" id="497965.Cyan7822_2317"/>
<dbReference type="OrthoDB" id="573957at2"/>
<dbReference type="RefSeq" id="WP_013322400.1">
    <property type="nucleotide sequence ID" value="NC_014501.1"/>
</dbReference>